<evidence type="ECO:0000313" key="2">
    <source>
        <dbReference type="Proteomes" id="UP000499080"/>
    </source>
</evidence>
<dbReference type="PANTHER" id="PTHR33327">
    <property type="entry name" value="ENDONUCLEASE"/>
    <property type="match status" value="1"/>
</dbReference>
<dbReference type="EMBL" id="BGPR01013837">
    <property type="protein sequence ID" value="GBN62493.1"/>
    <property type="molecule type" value="Genomic_DNA"/>
</dbReference>
<evidence type="ECO:0000313" key="1">
    <source>
        <dbReference type="EMBL" id="GBN62493.1"/>
    </source>
</evidence>
<organism evidence="1 2">
    <name type="scientific">Araneus ventricosus</name>
    <name type="common">Orbweaver spider</name>
    <name type="synonym">Epeira ventricosa</name>
    <dbReference type="NCBI Taxonomy" id="182803"/>
    <lineage>
        <taxon>Eukaryota</taxon>
        <taxon>Metazoa</taxon>
        <taxon>Ecdysozoa</taxon>
        <taxon>Arthropoda</taxon>
        <taxon>Chelicerata</taxon>
        <taxon>Arachnida</taxon>
        <taxon>Araneae</taxon>
        <taxon>Araneomorphae</taxon>
        <taxon>Entelegynae</taxon>
        <taxon>Araneoidea</taxon>
        <taxon>Araneidae</taxon>
        <taxon>Araneus</taxon>
    </lineage>
</organism>
<protein>
    <submittedName>
        <fullName evidence="1">Uncharacterized protein</fullName>
    </submittedName>
</protein>
<gene>
    <name evidence="1" type="ORF">AVEN_161545_1</name>
</gene>
<accession>A0A4Y2QGS2</accession>
<proteinExistence type="predicted"/>
<keyword evidence="2" id="KW-1185">Reference proteome</keyword>
<sequence>MELGDRRPSRRLCKKMSSASDEISPELLNNAWMQRLPVQIQQVLCVSSDNLQALSKMADKVFEISRDDLVPSVSANFQSSDVSKFEYRLVAIENRLSSLEIRRRSLSRGNTEGSKF</sequence>
<reference evidence="1 2" key="1">
    <citation type="journal article" date="2019" name="Sci. Rep.">
        <title>Orb-weaving spider Araneus ventricosus genome elucidates the spidroin gene catalogue.</title>
        <authorList>
            <person name="Kono N."/>
            <person name="Nakamura H."/>
            <person name="Ohtoshi R."/>
            <person name="Moran D.A.P."/>
            <person name="Shinohara A."/>
            <person name="Yoshida Y."/>
            <person name="Fujiwara M."/>
            <person name="Mori M."/>
            <person name="Tomita M."/>
            <person name="Arakawa K."/>
        </authorList>
    </citation>
    <scope>NUCLEOTIDE SEQUENCE [LARGE SCALE GENOMIC DNA]</scope>
</reference>
<dbReference type="AlphaFoldDB" id="A0A4Y2QGS2"/>
<dbReference type="Proteomes" id="UP000499080">
    <property type="component" value="Unassembled WGS sequence"/>
</dbReference>
<name>A0A4Y2QGS2_ARAVE</name>
<dbReference type="PANTHER" id="PTHR33327:SF3">
    <property type="entry name" value="RNA-DIRECTED DNA POLYMERASE"/>
    <property type="match status" value="1"/>
</dbReference>
<comment type="caution">
    <text evidence="1">The sequence shown here is derived from an EMBL/GenBank/DDBJ whole genome shotgun (WGS) entry which is preliminary data.</text>
</comment>